<evidence type="ECO:0000256" key="1">
    <source>
        <dbReference type="ARBA" id="ARBA00008056"/>
    </source>
</evidence>
<dbReference type="EMBL" id="SPHZ02000011">
    <property type="protein sequence ID" value="KAF0890996.1"/>
    <property type="molecule type" value="Genomic_DNA"/>
</dbReference>
<dbReference type="Gene3D" id="2.60.120.330">
    <property type="entry name" value="B-lactam Antibiotic, Isopenicillin N Synthase, Chain"/>
    <property type="match status" value="1"/>
</dbReference>
<evidence type="ECO:0000256" key="3">
    <source>
        <dbReference type="ARBA" id="ARBA00023002"/>
    </source>
</evidence>
<sequence length="409" mass="45497">MPCCFQSFCCCRFSRAYKYLSICAVLETSCSQVCSQCCACSARPRRTGMPAVAGSLYMASQKKGVPLLPRPPVRPLPVINLSRLTMDSASRALAVQDIVSACRQRGCFQVSAAYLSPCIILCLSSNTCQFASTPHLHVVSHGISKSCMKGALEAASEFFQLSTEHKEEFASDDIRQPIRYDTSSRDGISMSRSFLKHYANPLDDWIKFWPTQPPTYREKMGKYAVETQRVSMQLMEAILQGLGLGPLYLQEKLEGGVQFMALNNYPQSASKTTDEIGLAPHSDYGFLTILLQSSPGLEVMHHDDDAWTPVPAIPGALHVHVGDHLEVLSNGQLKSLVHRAVLNLIESRISIASIHGLSMDEEVHCAEELVDEHHPKMYRGSSFQDFLNFLPANMNKYKRFVESLRIDKP</sequence>
<protein>
    <recommendedName>
        <fullName evidence="6">Fe2OG dioxygenase domain-containing protein</fullName>
    </recommendedName>
</protein>
<comment type="similarity">
    <text evidence="1 5">Belongs to the iron/ascorbate-dependent oxidoreductase family.</text>
</comment>
<dbReference type="Proteomes" id="UP000479710">
    <property type="component" value="Unassembled WGS sequence"/>
</dbReference>
<name>A0A6G1BT06_9ORYZ</name>
<dbReference type="Pfam" id="PF03171">
    <property type="entry name" value="2OG-FeII_Oxy"/>
    <property type="match status" value="1"/>
</dbReference>
<keyword evidence="8" id="KW-1185">Reference proteome</keyword>
<gene>
    <name evidence="7" type="ORF">E2562_005105</name>
</gene>
<evidence type="ECO:0000313" key="7">
    <source>
        <dbReference type="EMBL" id="KAF0890996.1"/>
    </source>
</evidence>
<evidence type="ECO:0000256" key="2">
    <source>
        <dbReference type="ARBA" id="ARBA00022723"/>
    </source>
</evidence>
<dbReference type="Pfam" id="PF14226">
    <property type="entry name" value="DIOX_N"/>
    <property type="match status" value="1"/>
</dbReference>
<evidence type="ECO:0000313" key="8">
    <source>
        <dbReference type="Proteomes" id="UP000479710"/>
    </source>
</evidence>
<dbReference type="PROSITE" id="PS51471">
    <property type="entry name" value="FE2OG_OXY"/>
    <property type="match status" value="1"/>
</dbReference>
<dbReference type="OrthoDB" id="627829at2759"/>
<dbReference type="PANTHER" id="PTHR47991">
    <property type="entry name" value="OXOGLUTARATE/IRON-DEPENDENT DIOXYGENASE"/>
    <property type="match status" value="1"/>
</dbReference>
<keyword evidence="2 5" id="KW-0479">Metal-binding</keyword>
<dbReference type="InterPro" id="IPR027443">
    <property type="entry name" value="IPNS-like_sf"/>
</dbReference>
<dbReference type="InterPro" id="IPR026992">
    <property type="entry name" value="DIOX_N"/>
</dbReference>
<feature type="domain" description="Fe2OG dioxygenase" evidence="6">
    <location>
        <begin position="256"/>
        <end position="357"/>
    </location>
</feature>
<keyword evidence="3 5" id="KW-0560">Oxidoreductase</keyword>
<dbReference type="InterPro" id="IPR005123">
    <property type="entry name" value="Oxoglu/Fe-dep_dioxygenase_dom"/>
</dbReference>
<dbReference type="InterPro" id="IPR050295">
    <property type="entry name" value="Plant_2OG-oxidoreductases"/>
</dbReference>
<reference evidence="7 8" key="1">
    <citation type="submission" date="2019-11" db="EMBL/GenBank/DDBJ databases">
        <title>Whole genome sequence of Oryza granulata.</title>
        <authorList>
            <person name="Li W."/>
        </authorList>
    </citation>
    <scope>NUCLEOTIDE SEQUENCE [LARGE SCALE GENOMIC DNA]</scope>
    <source>
        <strain evidence="8">cv. Menghai</strain>
        <tissue evidence="7">Leaf</tissue>
    </source>
</reference>
<dbReference type="InterPro" id="IPR044861">
    <property type="entry name" value="IPNS-like_FE2OG_OXY"/>
</dbReference>
<evidence type="ECO:0000259" key="6">
    <source>
        <dbReference type="PROSITE" id="PS51471"/>
    </source>
</evidence>
<dbReference type="GO" id="GO:0016491">
    <property type="term" value="F:oxidoreductase activity"/>
    <property type="evidence" value="ECO:0007669"/>
    <property type="project" value="UniProtKB-KW"/>
</dbReference>
<dbReference type="GO" id="GO:0046872">
    <property type="term" value="F:metal ion binding"/>
    <property type="evidence" value="ECO:0007669"/>
    <property type="project" value="UniProtKB-KW"/>
</dbReference>
<comment type="caution">
    <text evidence="7">The sequence shown here is derived from an EMBL/GenBank/DDBJ whole genome shotgun (WGS) entry which is preliminary data.</text>
</comment>
<proteinExistence type="inferred from homology"/>
<evidence type="ECO:0000256" key="5">
    <source>
        <dbReference type="RuleBase" id="RU003682"/>
    </source>
</evidence>
<evidence type="ECO:0000256" key="4">
    <source>
        <dbReference type="ARBA" id="ARBA00023004"/>
    </source>
</evidence>
<dbReference type="AlphaFoldDB" id="A0A6G1BT06"/>
<dbReference type="SUPFAM" id="SSF51197">
    <property type="entry name" value="Clavaminate synthase-like"/>
    <property type="match status" value="1"/>
</dbReference>
<keyword evidence="4 5" id="KW-0408">Iron</keyword>
<accession>A0A6G1BT06</accession>
<organism evidence="7 8">
    <name type="scientific">Oryza meyeriana var. granulata</name>
    <dbReference type="NCBI Taxonomy" id="110450"/>
    <lineage>
        <taxon>Eukaryota</taxon>
        <taxon>Viridiplantae</taxon>
        <taxon>Streptophyta</taxon>
        <taxon>Embryophyta</taxon>
        <taxon>Tracheophyta</taxon>
        <taxon>Spermatophyta</taxon>
        <taxon>Magnoliopsida</taxon>
        <taxon>Liliopsida</taxon>
        <taxon>Poales</taxon>
        <taxon>Poaceae</taxon>
        <taxon>BOP clade</taxon>
        <taxon>Oryzoideae</taxon>
        <taxon>Oryzeae</taxon>
        <taxon>Oryzinae</taxon>
        <taxon>Oryza</taxon>
        <taxon>Oryza meyeriana</taxon>
    </lineage>
</organism>